<dbReference type="GO" id="GO:0030089">
    <property type="term" value="C:phycobilisome"/>
    <property type="evidence" value="ECO:0007669"/>
    <property type="project" value="UniProtKB-KW"/>
</dbReference>
<dbReference type="SUPFAM" id="SSF48371">
    <property type="entry name" value="ARM repeat"/>
    <property type="match status" value="1"/>
</dbReference>
<evidence type="ECO:0000256" key="1">
    <source>
        <dbReference type="ARBA" id="ARBA00022549"/>
    </source>
</evidence>
<dbReference type="Gene3D" id="1.25.10.10">
    <property type="entry name" value="Leucine-rich Repeat Variant"/>
    <property type="match status" value="1"/>
</dbReference>
<dbReference type="Proteomes" id="UP000753908">
    <property type="component" value="Unassembled WGS sequence"/>
</dbReference>
<protein>
    <submittedName>
        <fullName evidence="3">HEAT repeat domain-containing protein</fullName>
    </submittedName>
</protein>
<evidence type="ECO:0000313" key="3">
    <source>
        <dbReference type="EMBL" id="MBW4548592.1"/>
    </source>
</evidence>
<gene>
    <name evidence="3" type="ORF">KME25_29800</name>
</gene>
<dbReference type="InterPro" id="IPR016024">
    <property type="entry name" value="ARM-type_fold"/>
</dbReference>
<evidence type="ECO:0000256" key="2">
    <source>
        <dbReference type="ARBA" id="ARBA00022738"/>
    </source>
</evidence>
<reference evidence="3" key="1">
    <citation type="submission" date="2021-05" db="EMBL/GenBank/DDBJ databases">
        <authorList>
            <person name="Pietrasiak N."/>
            <person name="Ward R."/>
            <person name="Stajich J.E."/>
            <person name="Kurbessoian T."/>
        </authorList>
    </citation>
    <scope>NUCLEOTIDE SEQUENCE</scope>
    <source>
        <strain evidence="3">CPER-KK1</strain>
    </source>
</reference>
<name>A0A951UD49_9CYAN</name>
<dbReference type="AlphaFoldDB" id="A0A951UD49"/>
<keyword evidence="1" id="KW-0042">Antenna complex</keyword>
<sequence>MFLQSKKQETAENIFATANADLDPELESMDPSERLEFSRPSKIGINRFDTRSDDELKDVAFQHILSMERERAVWEYADRNKVRALPLLKQVARQDSDPSIRWSTLWAIQKFGGIQSKEVIGESLKDEHPEVRDWAHLLLREITGTGEGEPDSRKAKIDESNPFDQTLPLLIAGYARVLVPTMGFVQATLSPQWFESIMGRVMACTREETFNTDLVIEKKISGYHPDGTDHLEIYKFYGFTQEISTNVCDHQYQCEACHTFYPSGKVEDVSVPPLNDVVARLERRARTLRVELKEFPGRKIVQSVRGRYMGVAYVDLNRIFENKMNIGPGEVQLSNLSHPIVGTMTNTLLFGTFKGKLSDIDGDGYLDVNTEPCHGTVDGKLDFDLDHLADGDPFDPFYRGRC</sequence>
<dbReference type="InterPro" id="IPR011989">
    <property type="entry name" value="ARM-like"/>
</dbReference>
<organism evidence="3 4">
    <name type="scientific">Symplocastrum torsivum CPER-KK1</name>
    <dbReference type="NCBI Taxonomy" id="450513"/>
    <lineage>
        <taxon>Bacteria</taxon>
        <taxon>Bacillati</taxon>
        <taxon>Cyanobacteriota</taxon>
        <taxon>Cyanophyceae</taxon>
        <taxon>Oscillatoriophycideae</taxon>
        <taxon>Oscillatoriales</taxon>
        <taxon>Microcoleaceae</taxon>
        <taxon>Symplocastrum</taxon>
    </lineage>
</organism>
<dbReference type="Pfam" id="PF13646">
    <property type="entry name" value="HEAT_2"/>
    <property type="match status" value="1"/>
</dbReference>
<reference evidence="3" key="2">
    <citation type="journal article" date="2022" name="Microbiol. Resour. Announc.">
        <title>Metagenome Sequencing to Explore Phylogenomics of Terrestrial Cyanobacteria.</title>
        <authorList>
            <person name="Ward R.D."/>
            <person name="Stajich J.E."/>
            <person name="Johansen J.R."/>
            <person name="Huntemann M."/>
            <person name="Clum A."/>
            <person name="Foster B."/>
            <person name="Foster B."/>
            <person name="Roux S."/>
            <person name="Palaniappan K."/>
            <person name="Varghese N."/>
            <person name="Mukherjee S."/>
            <person name="Reddy T.B.K."/>
            <person name="Daum C."/>
            <person name="Copeland A."/>
            <person name="Chen I.A."/>
            <person name="Ivanova N.N."/>
            <person name="Kyrpides N.C."/>
            <person name="Shapiro N."/>
            <person name="Eloe-Fadrosh E.A."/>
            <person name="Pietrasiak N."/>
        </authorList>
    </citation>
    <scope>NUCLEOTIDE SEQUENCE</scope>
    <source>
        <strain evidence="3">CPER-KK1</strain>
    </source>
</reference>
<keyword evidence="2" id="KW-0605">Phycobilisome</keyword>
<proteinExistence type="predicted"/>
<comment type="caution">
    <text evidence="3">The sequence shown here is derived from an EMBL/GenBank/DDBJ whole genome shotgun (WGS) entry which is preliminary data.</text>
</comment>
<evidence type="ECO:0000313" key="4">
    <source>
        <dbReference type="Proteomes" id="UP000753908"/>
    </source>
</evidence>
<accession>A0A951UD49</accession>
<dbReference type="EMBL" id="JAHHIF010000066">
    <property type="protein sequence ID" value="MBW4548592.1"/>
    <property type="molecule type" value="Genomic_DNA"/>
</dbReference>